<dbReference type="OrthoDB" id="9779184at2"/>
<proteinExistence type="predicted"/>
<dbReference type="GO" id="GO:0016853">
    <property type="term" value="F:isomerase activity"/>
    <property type="evidence" value="ECO:0007669"/>
    <property type="project" value="UniProtKB-KW"/>
</dbReference>
<dbReference type="AlphaFoldDB" id="A0A174MHB9"/>
<dbReference type="PANTHER" id="PTHR12110">
    <property type="entry name" value="HYDROXYPYRUVATE ISOMERASE"/>
    <property type="match status" value="1"/>
</dbReference>
<accession>A0A174MHB9</accession>
<dbReference type="InterPro" id="IPR036237">
    <property type="entry name" value="Xyl_isomerase-like_sf"/>
</dbReference>
<dbReference type="Pfam" id="PF01261">
    <property type="entry name" value="AP_endonuc_2"/>
    <property type="match status" value="1"/>
</dbReference>
<feature type="domain" description="Xylose isomerase-like TIM barrel" evidence="1">
    <location>
        <begin position="23"/>
        <end position="312"/>
    </location>
</feature>
<evidence type="ECO:0000313" key="2">
    <source>
        <dbReference type="EMBL" id="CUP34481.1"/>
    </source>
</evidence>
<dbReference type="InterPro" id="IPR050312">
    <property type="entry name" value="IolE/XylAMocC-like"/>
</dbReference>
<dbReference type="Gene3D" id="3.20.20.150">
    <property type="entry name" value="Divalent-metal-dependent TIM barrel enzymes"/>
    <property type="match status" value="1"/>
</dbReference>
<dbReference type="InterPro" id="IPR013022">
    <property type="entry name" value="Xyl_isomerase-like_TIM-brl"/>
</dbReference>
<dbReference type="STRING" id="39482.ERS852491_04914"/>
<organism evidence="2 3">
    <name type="scientific">Faecalicatena contorta</name>
    <dbReference type="NCBI Taxonomy" id="39482"/>
    <lineage>
        <taxon>Bacteria</taxon>
        <taxon>Bacillati</taxon>
        <taxon>Bacillota</taxon>
        <taxon>Clostridia</taxon>
        <taxon>Lachnospirales</taxon>
        <taxon>Lachnospiraceae</taxon>
        <taxon>Faecalicatena</taxon>
    </lineage>
</organism>
<dbReference type="Proteomes" id="UP000095544">
    <property type="component" value="Unassembled WGS sequence"/>
</dbReference>
<evidence type="ECO:0000313" key="3">
    <source>
        <dbReference type="Proteomes" id="UP000095544"/>
    </source>
</evidence>
<name>A0A174MHB9_9FIRM</name>
<keyword evidence="2" id="KW-0413">Isomerase</keyword>
<sequence>MSRPVTLFTGQWADLPLEEMCSTASKMGYEGLEIATWGQLNVRKAAENKEYVKEILGVLQKYNLGCWAIGAHLTGQCVGDALTYAYDPRLDGFAPSELAGKPEEIQKWAVEEMKYTAKAARNMGVEVVTCFMGSPIWKMWYSFPQTTEEQVEEAYQTMKRLWTPILDVFDEYNVKLALEVHPTEIAYDYWSTKKLLEVFEYRPTIGINFDPSHLIWQGVDPAVFLYDFADRVYHVHIKDAKVNLNGRNGILGSHITFGDQRRGWNFVSPGHGDVDFDNIIRVLNQKNYEGPLSIEWEDSGMERVFGGTEACAFTKKINFSPSDVAFDDALKND</sequence>
<gene>
    <name evidence="2" type="ORF">ERS852491_04914</name>
</gene>
<evidence type="ECO:0000259" key="1">
    <source>
        <dbReference type="Pfam" id="PF01261"/>
    </source>
</evidence>
<dbReference type="PANTHER" id="PTHR12110:SF21">
    <property type="entry name" value="XYLOSE ISOMERASE-LIKE TIM BARREL DOMAIN-CONTAINING PROTEIN"/>
    <property type="match status" value="1"/>
</dbReference>
<dbReference type="EMBL" id="CYZU01000086">
    <property type="protein sequence ID" value="CUP34481.1"/>
    <property type="molecule type" value="Genomic_DNA"/>
</dbReference>
<keyword evidence="2" id="KW-0670">Pyruvate</keyword>
<reference evidence="2 3" key="1">
    <citation type="submission" date="2015-09" db="EMBL/GenBank/DDBJ databases">
        <authorList>
            <consortium name="Pathogen Informatics"/>
        </authorList>
    </citation>
    <scope>NUCLEOTIDE SEQUENCE [LARGE SCALE GENOMIC DNA]</scope>
    <source>
        <strain evidence="2 3">2789STDY5834876</strain>
    </source>
</reference>
<dbReference type="RefSeq" id="WP_050642372.1">
    <property type="nucleotide sequence ID" value="NZ_CABKUE010000009.1"/>
</dbReference>
<protein>
    <submittedName>
        <fullName evidence="2">Hydroxypyruvate isomerase</fullName>
    </submittedName>
</protein>
<dbReference type="SUPFAM" id="SSF51658">
    <property type="entry name" value="Xylose isomerase-like"/>
    <property type="match status" value="1"/>
</dbReference>